<evidence type="ECO:0000256" key="1">
    <source>
        <dbReference type="ARBA" id="ARBA00004994"/>
    </source>
</evidence>
<evidence type="ECO:0000259" key="11">
    <source>
        <dbReference type="Pfam" id="PF08546"/>
    </source>
</evidence>
<comment type="similarity">
    <text evidence="2 9">Belongs to the ketopantoate reductase family.</text>
</comment>
<evidence type="ECO:0000259" key="10">
    <source>
        <dbReference type="Pfam" id="PF02558"/>
    </source>
</evidence>
<dbReference type="PROSITE" id="PS51257">
    <property type="entry name" value="PROKAR_LIPOPROTEIN"/>
    <property type="match status" value="1"/>
</dbReference>
<dbReference type="InterPro" id="IPR013328">
    <property type="entry name" value="6PGD_dom2"/>
</dbReference>
<dbReference type="GO" id="GO:0005737">
    <property type="term" value="C:cytoplasm"/>
    <property type="evidence" value="ECO:0007669"/>
    <property type="project" value="TreeGrafter"/>
</dbReference>
<evidence type="ECO:0000256" key="6">
    <source>
        <dbReference type="ARBA" id="ARBA00023002"/>
    </source>
</evidence>
<evidence type="ECO:0000256" key="9">
    <source>
        <dbReference type="RuleBase" id="RU362068"/>
    </source>
</evidence>
<dbReference type="InterPro" id="IPR003710">
    <property type="entry name" value="ApbA"/>
</dbReference>
<dbReference type="Pfam" id="PF08546">
    <property type="entry name" value="ApbA_C"/>
    <property type="match status" value="1"/>
</dbReference>
<evidence type="ECO:0000313" key="12">
    <source>
        <dbReference type="EMBL" id="SBW00775.1"/>
    </source>
</evidence>
<keyword evidence="5 9" id="KW-0521">NADP</keyword>
<dbReference type="GO" id="GO:0008677">
    <property type="term" value="F:2-dehydropantoate 2-reductase activity"/>
    <property type="evidence" value="ECO:0007669"/>
    <property type="project" value="UniProtKB-EC"/>
</dbReference>
<dbReference type="InterPro" id="IPR008927">
    <property type="entry name" value="6-PGluconate_DH-like_C_sf"/>
</dbReference>
<dbReference type="SUPFAM" id="SSF48179">
    <property type="entry name" value="6-phosphogluconate dehydrogenase C-terminal domain-like"/>
    <property type="match status" value="1"/>
</dbReference>
<dbReference type="Gene3D" id="1.10.1040.10">
    <property type="entry name" value="N-(1-d-carboxylethyl)-l-norvaline Dehydrogenase, domain 2"/>
    <property type="match status" value="1"/>
</dbReference>
<dbReference type="FunFam" id="1.10.1040.10:FF:000017">
    <property type="entry name" value="2-dehydropantoate 2-reductase"/>
    <property type="match status" value="1"/>
</dbReference>
<evidence type="ECO:0000256" key="2">
    <source>
        <dbReference type="ARBA" id="ARBA00007870"/>
    </source>
</evidence>
<proteinExistence type="inferred from homology"/>
<protein>
    <recommendedName>
        <fullName evidence="4 9">2-dehydropantoate 2-reductase</fullName>
        <ecNumber evidence="3 9">1.1.1.169</ecNumber>
    </recommendedName>
    <alternativeName>
        <fullName evidence="7 9">Ketopantoate reductase</fullName>
    </alternativeName>
</protein>
<comment type="pathway">
    <text evidence="1 9">Cofactor biosynthesis; (R)-pantothenate biosynthesis; (R)-pantoate from 3-methyl-2-oxobutanoate: step 2/2.</text>
</comment>
<organism evidence="12">
    <name type="scientific">uncultured delta proteobacterium</name>
    <dbReference type="NCBI Taxonomy" id="34034"/>
    <lineage>
        <taxon>Bacteria</taxon>
        <taxon>Deltaproteobacteria</taxon>
        <taxon>environmental samples</taxon>
    </lineage>
</organism>
<evidence type="ECO:0000256" key="4">
    <source>
        <dbReference type="ARBA" id="ARBA00019465"/>
    </source>
</evidence>
<evidence type="ECO:0000256" key="7">
    <source>
        <dbReference type="ARBA" id="ARBA00032024"/>
    </source>
</evidence>
<dbReference type="InterPro" id="IPR013332">
    <property type="entry name" value="KPR_N"/>
</dbReference>
<dbReference type="Pfam" id="PF02558">
    <property type="entry name" value="ApbA"/>
    <property type="match status" value="1"/>
</dbReference>
<keyword evidence="6 9" id="KW-0560">Oxidoreductase</keyword>
<dbReference type="EMBL" id="FLUQ01000001">
    <property type="protein sequence ID" value="SBW00775.1"/>
    <property type="molecule type" value="Genomic_DNA"/>
</dbReference>
<dbReference type="NCBIfam" id="TIGR00745">
    <property type="entry name" value="apbA_panE"/>
    <property type="match status" value="1"/>
</dbReference>
<sequence>MAKPHIAILGGGAMGCLFGAGLFEAGCDVTLIVRTEESAAVIRENGIRLDSPDGNTRTVTGIAATADYAAAAGASAVLVLVKASATEIAAKSLAPHLTANTLVVTLQNGLGNVEVLCNHLPPAQVAAGITGNGAINLGTGHIRLGGTAQTVLGEMRGGPSARLEELCVLLMKARFPTRVSENISGALWTKLMVNVGLNPVSALTGFRNGRIATDPEAFSIAAAAVREAAAVAEASGIRLETDDPVAHMRLVAEKVAANETSMLQDLRAGRMTEIEVMNGEIERRGKALGVPAPVNATLASLVRLRQIARPV</sequence>
<reference evidence="12" key="1">
    <citation type="submission" date="2016-04" db="EMBL/GenBank/DDBJ databases">
        <authorList>
            <person name="Evans L.H."/>
            <person name="Alamgir A."/>
            <person name="Owens N."/>
            <person name="Weber N.D."/>
            <person name="Virtaneva K."/>
            <person name="Barbian K."/>
            <person name="Babar A."/>
            <person name="Rosenke K."/>
        </authorList>
    </citation>
    <scope>NUCLEOTIDE SEQUENCE</scope>
    <source>
        <strain evidence="12">86</strain>
    </source>
</reference>
<feature type="domain" description="Ketopantoate reductase C-terminal" evidence="11">
    <location>
        <begin position="182"/>
        <end position="305"/>
    </location>
</feature>
<dbReference type="InterPro" id="IPR013752">
    <property type="entry name" value="KPA_reductase"/>
</dbReference>
<dbReference type="SUPFAM" id="SSF51735">
    <property type="entry name" value="NAD(P)-binding Rossmann-fold domains"/>
    <property type="match status" value="1"/>
</dbReference>
<evidence type="ECO:0000256" key="8">
    <source>
        <dbReference type="ARBA" id="ARBA00048793"/>
    </source>
</evidence>
<dbReference type="UniPathway" id="UPA00028">
    <property type="reaction ID" value="UER00004"/>
</dbReference>
<feature type="domain" description="Ketopantoate reductase N-terminal" evidence="10">
    <location>
        <begin position="6"/>
        <end position="156"/>
    </location>
</feature>
<gene>
    <name evidence="12" type="ORF">KL86DPRO_11841</name>
</gene>
<name>A0A212JN77_9DELT</name>
<dbReference type="EC" id="1.1.1.169" evidence="3 9"/>
<comment type="function">
    <text evidence="9">Catalyzes the NADPH-dependent reduction of ketopantoate into pantoic acid.</text>
</comment>
<evidence type="ECO:0000256" key="3">
    <source>
        <dbReference type="ARBA" id="ARBA00013014"/>
    </source>
</evidence>
<dbReference type="Gene3D" id="3.40.50.720">
    <property type="entry name" value="NAD(P)-binding Rossmann-like Domain"/>
    <property type="match status" value="1"/>
</dbReference>
<dbReference type="PANTHER" id="PTHR43765:SF2">
    <property type="entry name" value="2-DEHYDROPANTOATE 2-REDUCTASE"/>
    <property type="match status" value="1"/>
</dbReference>
<keyword evidence="9" id="KW-0566">Pantothenate biosynthesis</keyword>
<dbReference type="AlphaFoldDB" id="A0A212JN77"/>
<dbReference type="GO" id="GO:0015940">
    <property type="term" value="P:pantothenate biosynthetic process"/>
    <property type="evidence" value="ECO:0007669"/>
    <property type="project" value="UniProtKB-UniPathway"/>
</dbReference>
<accession>A0A212JN77</accession>
<dbReference type="PANTHER" id="PTHR43765">
    <property type="entry name" value="2-DEHYDROPANTOATE 2-REDUCTASE-RELATED"/>
    <property type="match status" value="1"/>
</dbReference>
<comment type="catalytic activity">
    <reaction evidence="8 9">
        <text>(R)-pantoate + NADP(+) = 2-dehydropantoate + NADPH + H(+)</text>
        <dbReference type="Rhea" id="RHEA:16233"/>
        <dbReference type="ChEBI" id="CHEBI:11561"/>
        <dbReference type="ChEBI" id="CHEBI:15378"/>
        <dbReference type="ChEBI" id="CHEBI:15980"/>
        <dbReference type="ChEBI" id="CHEBI:57783"/>
        <dbReference type="ChEBI" id="CHEBI:58349"/>
        <dbReference type="EC" id="1.1.1.169"/>
    </reaction>
</comment>
<dbReference type="GO" id="GO:0050661">
    <property type="term" value="F:NADP binding"/>
    <property type="evidence" value="ECO:0007669"/>
    <property type="project" value="TreeGrafter"/>
</dbReference>
<evidence type="ECO:0000256" key="5">
    <source>
        <dbReference type="ARBA" id="ARBA00022857"/>
    </source>
</evidence>
<dbReference type="InterPro" id="IPR050838">
    <property type="entry name" value="Ketopantoate_reductase"/>
</dbReference>
<dbReference type="InterPro" id="IPR036291">
    <property type="entry name" value="NAD(P)-bd_dom_sf"/>
</dbReference>